<gene>
    <name evidence="1" type="ORF">ACFSQS_03690</name>
</gene>
<proteinExistence type="predicted"/>
<dbReference type="RefSeq" id="WP_388014277.1">
    <property type="nucleotide sequence ID" value="NZ_JBHUDT010000001.1"/>
</dbReference>
<keyword evidence="2" id="KW-1185">Reference proteome</keyword>
<organism evidence="1 2">
    <name type="scientific">Gelatiniphilus marinus</name>
    <dbReference type="NCBI Taxonomy" id="1759464"/>
    <lineage>
        <taxon>Bacteria</taxon>
        <taxon>Pseudomonadati</taxon>
        <taxon>Bacteroidota</taxon>
        <taxon>Flavobacteriia</taxon>
        <taxon>Flavobacteriales</taxon>
        <taxon>Flavobacteriaceae</taxon>
        <taxon>Gelatiniphilus</taxon>
    </lineage>
</organism>
<evidence type="ECO:0000313" key="2">
    <source>
        <dbReference type="Proteomes" id="UP001597441"/>
    </source>
</evidence>
<comment type="caution">
    <text evidence="1">The sequence shown here is derived from an EMBL/GenBank/DDBJ whole genome shotgun (WGS) entry which is preliminary data.</text>
</comment>
<dbReference type="Proteomes" id="UP001597441">
    <property type="component" value="Unassembled WGS sequence"/>
</dbReference>
<name>A0ABW5JN41_9FLAO</name>
<evidence type="ECO:0000313" key="1">
    <source>
        <dbReference type="EMBL" id="MFD2534198.1"/>
    </source>
</evidence>
<reference evidence="2" key="1">
    <citation type="journal article" date="2019" name="Int. J. Syst. Evol. Microbiol.">
        <title>The Global Catalogue of Microorganisms (GCM) 10K type strain sequencing project: providing services to taxonomists for standard genome sequencing and annotation.</title>
        <authorList>
            <consortium name="The Broad Institute Genomics Platform"/>
            <consortium name="The Broad Institute Genome Sequencing Center for Infectious Disease"/>
            <person name="Wu L."/>
            <person name="Ma J."/>
        </authorList>
    </citation>
    <scope>NUCLEOTIDE SEQUENCE [LARGE SCALE GENOMIC DNA]</scope>
    <source>
        <strain evidence="2">KCTC 42903</strain>
    </source>
</reference>
<protein>
    <recommendedName>
        <fullName evidence="3">Gliding motility-associated protein GldM N-terminal domain-containing protein</fullName>
    </recommendedName>
</protein>
<sequence length="149" mass="17267">MKIKIILISFSFFLVTGLGFAQKRNEPKSIISDNVSIKKYHTKEDLDRMQKGQLLDLYVERIESLVKLLPYIAFATKPGVTMTTLGIPNDKDNRTALDEQFDATESFLETNNEFQRRILPYSDTKNLVAAILFFEETMKALHEYSEFQF</sequence>
<dbReference type="EMBL" id="JBHULK010000001">
    <property type="protein sequence ID" value="MFD2534198.1"/>
    <property type="molecule type" value="Genomic_DNA"/>
</dbReference>
<evidence type="ECO:0008006" key="3">
    <source>
        <dbReference type="Google" id="ProtNLM"/>
    </source>
</evidence>
<accession>A0ABW5JN41</accession>